<dbReference type="GO" id="GO:0005829">
    <property type="term" value="C:cytosol"/>
    <property type="evidence" value="ECO:0007669"/>
    <property type="project" value="TreeGrafter"/>
</dbReference>
<feature type="domain" description="4'-phosphopantetheinyl transferase" evidence="3">
    <location>
        <begin position="151"/>
        <end position="247"/>
    </location>
</feature>
<evidence type="ECO:0000313" key="5">
    <source>
        <dbReference type="EMBL" id="RWR75307.1"/>
    </source>
</evidence>
<evidence type="ECO:0000256" key="2">
    <source>
        <dbReference type="ARBA" id="ARBA00022679"/>
    </source>
</evidence>
<dbReference type="EC" id="2.7.8.7" evidence="1"/>
<evidence type="ECO:0000259" key="3">
    <source>
        <dbReference type="Pfam" id="PF01648"/>
    </source>
</evidence>
<sequence>MLAFLCRENILMQTGLFARKFLASSSPLASIPLPSARETHFWYIMPDEVHNASLLNQYLELLSPCERENVLRMKGDKLQKRALLARVLVRTTLARYTNSQVSPSAFNFRKNLFGKPEVLWQHYENWEPPPLHFNLSHTSSLIACGVAVDIPIGIDVEEKQRRLRSDILSFARRYFSRHEVEFLHNISDPDIRRQEFIKLWTLKEAYVKALGRGFSAAPFRTFTIQSRASKGLQISSETSSDELQIVLESSDDSGNLTDNWQFALFELASSHYAAICVEKDVNIKGKGSSSLRLKVWKTLPFVEDVCVSGTEEIVSISGLS</sequence>
<protein>
    <recommendedName>
        <fullName evidence="1">holo-[acyl-carrier-protein] synthase</fullName>
        <ecNumber evidence="1">2.7.8.7</ecNumber>
    </recommendedName>
</protein>
<dbReference type="InterPro" id="IPR037143">
    <property type="entry name" value="4-PPantetheinyl_Trfase_dom_sf"/>
</dbReference>
<keyword evidence="2 5" id="KW-0808">Transferase</keyword>
<keyword evidence="6" id="KW-1185">Reference proteome</keyword>
<name>A0A3S3MKC9_9MAGN</name>
<dbReference type="GO" id="GO:0019878">
    <property type="term" value="P:lysine biosynthetic process via aminoadipic acid"/>
    <property type="evidence" value="ECO:0007669"/>
    <property type="project" value="TreeGrafter"/>
</dbReference>
<dbReference type="PANTHER" id="PTHR12215:SF15">
    <property type="entry name" value="4'-PHOSPHOPANTETHEINYL TRANSFERASE SUPERFAMILY-RELATED"/>
    <property type="match status" value="1"/>
</dbReference>
<organism evidence="5 6">
    <name type="scientific">Cinnamomum micranthum f. kanehirae</name>
    <dbReference type="NCBI Taxonomy" id="337451"/>
    <lineage>
        <taxon>Eukaryota</taxon>
        <taxon>Viridiplantae</taxon>
        <taxon>Streptophyta</taxon>
        <taxon>Embryophyta</taxon>
        <taxon>Tracheophyta</taxon>
        <taxon>Spermatophyta</taxon>
        <taxon>Magnoliopsida</taxon>
        <taxon>Magnoliidae</taxon>
        <taxon>Laurales</taxon>
        <taxon>Lauraceae</taxon>
        <taxon>Cinnamomum</taxon>
    </lineage>
</organism>
<dbReference type="PANTHER" id="PTHR12215">
    <property type="entry name" value="PHOSPHOPANTETHEINE TRANSFERASE"/>
    <property type="match status" value="1"/>
</dbReference>
<dbReference type="Pfam" id="PF22624">
    <property type="entry name" value="AASDHPPT_N"/>
    <property type="match status" value="1"/>
</dbReference>
<dbReference type="InterPro" id="IPR055066">
    <property type="entry name" value="AASDHPPT_N"/>
</dbReference>
<dbReference type="InterPro" id="IPR050559">
    <property type="entry name" value="P-Pant_transferase_sf"/>
</dbReference>
<reference evidence="5 6" key="1">
    <citation type="journal article" date="2019" name="Nat. Plants">
        <title>Stout camphor tree genome fills gaps in understanding of flowering plant genome evolution.</title>
        <authorList>
            <person name="Chaw S.M."/>
            <person name="Liu Y.C."/>
            <person name="Wu Y.W."/>
            <person name="Wang H.Y."/>
            <person name="Lin C.I."/>
            <person name="Wu C.S."/>
            <person name="Ke H.M."/>
            <person name="Chang L.Y."/>
            <person name="Hsu C.Y."/>
            <person name="Yang H.T."/>
            <person name="Sudianto E."/>
            <person name="Hsu M.H."/>
            <person name="Wu K.P."/>
            <person name="Wang L.N."/>
            <person name="Leebens-Mack J.H."/>
            <person name="Tsai I.J."/>
        </authorList>
    </citation>
    <scope>NUCLEOTIDE SEQUENCE [LARGE SCALE GENOMIC DNA]</scope>
    <source>
        <strain evidence="6">cv. Chaw 1501</strain>
        <tissue evidence="5">Young leaves</tissue>
    </source>
</reference>
<dbReference type="OrthoDB" id="26719at2759"/>
<dbReference type="AlphaFoldDB" id="A0A3S3MKC9"/>
<dbReference type="FunFam" id="3.90.470.20:FF:000011">
    <property type="entry name" value="Os08g0243100 protein"/>
    <property type="match status" value="1"/>
</dbReference>
<dbReference type="Pfam" id="PF01648">
    <property type="entry name" value="ACPS"/>
    <property type="match status" value="1"/>
</dbReference>
<dbReference type="Proteomes" id="UP000283530">
    <property type="component" value="Unassembled WGS sequence"/>
</dbReference>
<dbReference type="FunFam" id="3.90.470.20:FF:000010">
    <property type="entry name" value="L-aminoadipate-semialdehyde dehydrogenase-phosphopantetheinyl transferase"/>
    <property type="match status" value="1"/>
</dbReference>
<feature type="domain" description="4'-phosphopantetheinyl transferase N-terminal" evidence="4">
    <location>
        <begin position="56"/>
        <end position="142"/>
    </location>
</feature>
<dbReference type="STRING" id="337451.A0A3S3MKC9"/>
<accession>A0A3S3MKC9</accession>
<dbReference type="Gene3D" id="3.90.470.20">
    <property type="entry name" value="4'-phosphopantetheinyl transferase domain"/>
    <property type="match status" value="2"/>
</dbReference>
<dbReference type="InterPro" id="IPR008278">
    <property type="entry name" value="4-PPantetheinyl_Trfase_dom"/>
</dbReference>
<comment type="caution">
    <text evidence="5">The sequence shown here is derived from an EMBL/GenBank/DDBJ whole genome shotgun (WGS) entry which is preliminary data.</text>
</comment>
<evidence type="ECO:0000313" key="6">
    <source>
        <dbReference type="Proteomes" id="UP000283530"/>
    </source>
</evidence>
<proteinExistence type="predicted"/>
<dbReference type="EMBL" id="QPKB01000002">
    <property type="protein sequence ID" value="RWR75307.1"/>
    <property type="molecule type" value="Genomic_DNA"/>
</dbReference>
<gene>
    <name evidence="5" type="ORF">CKAN_00368300</name>
</gene>
<evidence type="ECO:0000259" key="4">
    <source>
        <dbReference type="Pfam" id="PF22624"/>
    </source>
</evidence>
<evidence type="ECO:0000256" key="1">
    <source>
        <dbReference type="ARBA" id="ARBA00013172"/>
    </source>
</evidence>
<dbReference type="GO" id="GO:0000287">
    <property type="term" value="F:magnesium ion binding"/>
    <property type="evidence" value="ECO:0007669"/>
    <property type="project" value="InterPro"/>
</dbReference>
<dbReference type="SUPFAM" id="SSF56214">
    <property type="entry name" value="4'-phosphopantetheinyl transferase"/>
    <property type="match status" value="2"/>
</dbReference>
<dbReference type="GO" id="GO:0008897">
    <property type="term" value="F:holo-[acyl-carrier-protein] synthase activity"/>
    <property type="evidence" value="ECO:0007669"/>
    <property type="project" value="UniProtKB-EC"/>
</dbReference>